<dbReference type="Gene3D" id="3.60.21.10">
    <property type="match status" value="1"/>
</dbReference>
<feature type="domain" description="Calcineurin-like phosphoesterase" evidence="4">
    <location>
        <begin position="54"/>
        <end position="224"/>
    </location>
</feature>
<name>A0A7X8GZ21_9LACT</name>
<evidence type="ECO:0000259" key="4">
    <source>
        <dbReference type="Pfam" id="PF00149"/>
    </source>
</evidence>
<feature type="non-terminal residue" evidence="5">
    <location>
        <position position="231"/>
    </location>
</feature>
<evidence type="ECO:0000313" key="6">
    <source>
        <dbReference type="Proteomes" id="UP000541058"/>
    </source>
</evidence>
<dbReference type="PANTHER" id="PTHR31302">
    <property type="entry name" value="TRANSMEMBRANE PROTEIN WITH METALLOPHOSPHOESTERASE DOMAIN-RELATED"/>
    <property type="match status" value="1"/>
</dbReference>
<gene>
    <name evidence="5" type="ORF">GX355_00755</name>
</gene>
<sequence length="231" mass="26625">MMEKRNNKKRLRAILLVIVVFAFFVMTIYQNLVIKNIYYTLEYDNLPNDFSNYRIAQISDLHNATFGKNNAQLINSLGKNQPNIIVITGDLIDSNHIDIEVAIEFVKQAKKIAPCYFVTGNHEAWIGKKYNELEKELLEQDVIVLRNENVSLQHGKSTLELIGVDDPQFMERTSMLDQALMQRKLQEISVAEDSFKILLSHRPELFDVYVDHSMDLVLSGHAHGGQFRIPF</sequence>
<keyword evidence="1" id="KW-0479">Metal-binding</keyword>
<dbReference type="GO" id="GO:0046872">
    <property type="term" value="F:metal ion binding"/>
    <property type="evidence" value="ECO:0007669"/>
    <property type="project" value="UniProtKB-KW"/>
</dbReference>
<evidence type="ECO:0000313" key="5">
    <source>
        <dbReference type="EMBL" id="NLJ17369.1"/>
    </source>
</evidence>
<dbReference type="Proteomes" id="UP000541058">
    <property type="component" value="Unassembled WGS sequence"/>
</dbReference>
<dbReference type="InterPro" id="IPR029052">
    <property type="entry name" value="Metallo-depent_PP-like"/>
</dbReference>
<dbReference type="EMBL" id="JAAYSM010000021">
    <property type="protein sequence ID" value="NLJ17369.1"/>
    <property type="molecule type" value="Genomic_DNA"/>
</dbReference>
<dbReference type="InterPro" id="IPR051158">
    <property type="entry name" value="Metallophosphoesterase_sf"/>
</dbReference>
<comment type="caution">
    <text evidence="5">The sequence shown here is derived from an EMBL/GenBank/DDBJ whole genome shotgun (WGS) entry which is preliminary data.</text>
</comment>
<proteinExistence type="predicted"/>
<feature type="transmembrane region" description="Helical" evidence="3">
    <location>
        <begin position="12"/>
        <end position="29"/>
    </location>
</feature>
<dbReference type="InterPro" id="IPR004843">
    <property type="entry name" value="Calcineurin-like_PHP"/>
</dbReference>
<keyword evidence="3" id="KW-1133">Transmembrane helix</keyword>
<dbReference type="RefSeq" id="WP_276645772.1">
    <property type="nucleotide sequence ID" value="NZ_JAAYSM010000021.1"/>
</dbReference>
<dbReference type="AlphaFoldDB" id="A0A7X8GZ21"/>
<dbReference type="PANTHER" id="PTHR31302:SF31">
    <property type="entry name" value="PHOSPHODIESTERASE YAEI"/>
    <property type="match status" value="1"/>
</dbReference>
<keyword evidence="3" id="KW-0472">Membrane</keyword>
<accession>A0A7X8GZ21</accession>
<dbReference type="SUPFAM" id="SSF56300">
    <property type="entry name" value="Metallo-dependent phosphatases"/>
    <property type="match status" value="1"/>
</dbReference>
<dbReference type="GO" id="GO:0009245">
    <property type="term" value="P:lipid A biosynthetic process"/>
    <property type="evidence" value="ECO:0007669"/>
    <property type="project" value="TreeGrafter"/>
</dbReference>
<evidence type="ECO:0000256" key="3">
    <source>
        <dbReference type="SAM" id="Phobius"/>
    </source>
</evidence>
<evidence type="ECO:0000256" key="2">
    <source>
        <dbReference type="ARBA" id="ARBA00022801"/>
    </source>
</evidence>
<evidence type="ECO:0000256" key="1">
    <source>
        <dbReference type="ARBA" id="ARBA00022723"/>
    </source>
</evidence>
<keyword evidence="3" id="KW-0812">Transmembrane</keyword>
<organism evidence="5 6">
    <name type="scientific">Globicatella sulfidifaciens</name>
    <dbReference type="NCBI Taxonomy" id="136093"/>
    <lineage>
        <taxon>Bacteria</taxon>
        <taxon>Bacillati</taxon>
        <taxon>Bacillota</taxon>
        <taxon>Bacilli</taxon>
        <taxon>Lactobacillales</taxon>
        <taxon>Aerococcaceae</taxon>
        <taxon>Globicatella</taxon>
    </lineage>
</organism>
<reference evidence="5 6" key="1">
    <citation type="journal article" date="2020" name="Biotechnol. Biofuels">
        <title>New insights from the biogas microbiome by comprehensive genome-resolved metagenomics of nearly 1600 species originating from multiple anaerobic digesters.</title>
        <authorList>
            <person name="Campanaro S."/>
            <person name="Treu L."/>
            <person name="Rodriguez-R L.M."/>
            <person name="Kovalovszki A."/>
            <person name="Ziels R.M."/>
            <person name="Maus I."/>
            <person name="Zhu X."/>
            <person name="Kougias P.G."/>
            <person name="Basile A."/>
            <person name="Luo G."/>
            <person name="Schluter A."/>
            <person name="Konstantinidis K.T."/>
            <person name="Angelidaki I."/>
        </authorList>
    </citation>
    <scope>NUCLEOTIDE SEQUENCE [LARGE SCALE GENOMIC DNA]</scope>
    <source>
        <strain evidence="5">AS23ysBPME_34</strain>
    </source>
</reference>
<keyword evidence="2" id="KW-0378">Hydrolase</keyword>
<protein>
    <submittedName>
        <fullName evidence="5">Metallophosphoesterase</fullName>
    </submittedName>
</protein>
<dbReference type="GO" id="GO:0016020">
    <property type="term" value="C:membrane"/>
    <property type="evidence" value="ECO:0007669"/>
    <property type="project" value="GOC"/>
</dbReference>
<dbReference type="GO" id="GO:0008758">
    <property type="term" value="F:UDP-2,3-diacylglucosamine hydrolase activity"/>
    <property type="evidence" value="ECO:0007669"/>
    <property type="project" value="TreeGrafter"/>
</dbReference>
<dbReference type="Pfam" id="PF00149">
    <property type="entry name" value="Metallophos"/>
    <property type="match status" value="1"/>
</dbReference>